<dbReference type="Proteomes" id="UP000656813">
    <property type="component" value="Unassembled WGS sequence"/>
</dbReference>
<feature type="transmembrane region" description="Helical" evidence="1">
    <location>
        <begin position="62"/>
        <end position="86"/>
    </location>
</feature>
<feature type="domain" description="Membrane protein NfeD2 N-terminal transmembrane" evidence="2">
    <location>
        <begin position="3"/>
        <end position="95"/>
    </location>
</feature>
<gene>
    <name evidence="3" type="ORF">GCM10007096_01150</name>
</gene>
<keyword evidence="1" id="KW-0812">Transmembrane</keyword>
<dbReference type="EMBL" id="BMFV01000001">
    <property type="protein sequence ID" value="GGH73678.1"/>
    <property type="molecule type" value="Genomic_DNA"/>
</dbReference>
<dbReference type="RefSeq" id="WP_188495009.1">
    <property type="nucleotide sequence ID" value="NZ_BMFV01000001.1"/>
</dbReference>
<name>A0A8J2ZRE7_9BACL</name>
<keyword evidence="1" id="KW-0472">Membrane</keyword>
<feature type="transmembrane region" description="Helical" evidence="1">
    <location>
        <begin position="6"/>
        <end position="25"/>
    </location>
</feature>
<evidence type="ECO:0000313" key="4">
    <source>
        <dbReference type="Proteomes" id="UP000656813"/>
    </source>
</evidence>
<sequence length="172" mass="18796">MVDLLSIYWYVLVGSFVIAILLFFLGDIFDGILDGFFHPLLIFGTLAVISGTGIILTTYTSLSVSLVLIIGLILGSVTYISLYYFLIIPLSRAESSNAHSIRDYEGRMAEVITTIPEHGYGEVYIPSAIGSQNETAKSFDGIKILSGQRVVIVQVDEEGVLHVSPMEDLLDS</sequence>
<evidence type="ECO:0000256" key="1">
    <source>
        <dbReference type="SAM" id="Phobius"/>
    </source>
</evidence>
<organism evidence="3 4">
    <name type="scientific">Pullulanibacillus pueri</name>
    <dbReference type="NCBI Taxonomy" id="1437324"/>
    <lineage>
        <taxon>Bacteria</taxon>
        <taxon>Bacillati</taxon>
        <taxon>Bacillota</taxon>
        <taxon>Bacilli</taxon>
        <taxon>Bacillales</taxon>
        <taxon>Sporolactobacillaceae</taxon>
        <taxon>Pullulanibacillus</taxon>
    </lineage>
</organism>
<dbReference type="AlphaFoldDB" id="A0A8J2ZRE7"/>
<dbReference type="Gene3D" id="2.40.50.140">
    <property type="entry name" value="Nucleic acid-binding proteins"/>
    <property type="match status" value="1"/>
</dbReference>
<protein>
    <recommendedName>
        <fullName evidence="2">Membrane protein NfeD2 N-terminal transmembrane domain-containing protein</fullName>
    </recommendedName>
</protein>
<dbReference type="Pfam" id="PF25842">
    <property type="entry name" value="NfeD_TM"/>
    <property type="match status" value="1"/>
</dbReference>
<dbReference type="InterPro" id="IPR058653">
    <property type="entry name" value="NfeD2_TM"/>
</dbReference>
<reference evidence="3" key="2">
    <citation type="submission" date="2020-09" db="EMBL/GenBank/DDBJ databases">
        <authorList>
            <person name="Sun Q."/>
            <person name="Zhou Y."/>
        </authorList>
    </citation>
    <scope>NUCLEOTIDE SEQUENCE</scope>
    <source>
        <strain evidence="3">CGMCC 1.12777</strain>
    </source>
</reference>
<feature type="transmembrane region" description="Helical" evidence="1">
    <location>
        <begin position="37"/>
        <end position="56"/>
    </location>
</feature>
<comment type="caution">
    <text evidence="3">The sequence shown here is derived from an EMBL/GenBank/DDBJ whole genome shotgun (WGS) entry which is preliminary data.</text>
</comment>
<keyword evidence="4" id="KW-1185">Reference proteome</keyword>
<reference evidence="3" key="1">
    <citation type="journal article" date="2014" name="Int. J. Syst. Evol. Microbiol.">
        <title>Complete genome sequence of Corynebacterium casei LMG S-19264T (=DSM 44701T), isolated from a smear-ripened cheese.</title>
        <authorList>
            <consortium name="US DOE Joint Genome Institute (JGI-PGF)"/>
            <person name="Walter F."/>
            <person name="Albersmeier A."/>
            <person name="Kalinowski J."/>
            <person name="Ruckert C."/>
        </authorList>
    </citation>
    <scope>NUCLEOTIDE SEQUENCE</scope>
    <source>
        <strain evidence="3">CGMCC 1.12777</strain>
    </source>
</reference>
<keyword evidence="1" id="KW-1133">Transmembrane helix</keyword>
<evidence type="ECO:0000259" key="2">
    <source>
        <dbReference type="Pfam" id="PF25842"/>
    </source>
</evidence>
<dbReference type="InterPro" id="IPR012340">
    <property type="entry name" value="NA-bd_OB-fold"/>
</dbReference>
<proteinExistence type="predicted"/>
<evidence type="ECO:0000313" key="3">
    <source>
        <dbReference type="EMBL" id="GGH73678.1"/>
    </source>
</evidence>
<accession>A0A8J2ZRE7</accession>